<organism evidence="2 3">
    <name type="scientific">Gracilibacillus dipsosauri</name>
    <dbReference type="NCBI Taxonomy" id="178340"/>
    <lineage>
        <taxon>Bacteria</taxon>
        <taxon>Bacillati</taxon>
        <taxon>Bacillota</taxon>
        <taxon>Bacilli</taxon>
        <taxon>Bacillales</taxon>
        <taxon>Bacillaceae</taxon>
        <taxon>Gracilibacillus</taxon>
    </lineage>
</organism>
<proteinExistence type="predicted"/>
<dbReference type="InterPro" id="IPR001736">
    <property type="entry name" value="PLipase_D/transphosphatidylase"/>
</dbReference>
<dbReference type="EMBL" id="QGTD01000019">
    <property type="protein sequence ID" value="PWU67013.1"/>
    <property type="molecule type" value="Genomic_DNA"/>
</dbReference>
<name>A0A317KUP0_9BACI</name>
<evidence type="ECO:0000313" key="2">
    <source>
        <dbReference type="EMBL" id="PWU67013.1"/>
    </source>
</evidence>
<dbReference type="CDD" id="cd09110">
    <property type="entry name" value="PLDc_CLS_1"/>
    <property type="match status" value="1"/>
</dbReference>
<dbReference type="SUPFAM" id="SSF56024">
    <property type="entry name" value="Phospholipase D/nuclease"/>
    <property type="match status" value="2"/>
</dbReference>
<comment type="caution">
    <text evidence="2">The sequence shown here is derived from an EMBL/GenBank/DDBJ whole genome shotgun (WGS) entry which is preliminary data.</text>
</comment>
<dbReference type="GO" id="GO:0030572">
    <property type="term" value="F:phosphatidyltransferase activity"/>
    <property type="evidence" value="ECO:0007669"/>
    <property type="project" value="UniProtKB-ARBA"/>
</dbReference>
<dbReference type="GO" id="GO:0032049">
    <property type="term" value="P:cardiolipin biosynthetic process"/>
    <property type="evidence" value="ECO:0007669"/>
    <property type="project" value="UniProtKB-ARBA"/>
</dbReference>
<feature type="domain" description="PLD phosphodiesterase" evidence="1">
    <location>
        <begin position="135"/>
        <end position="162"/>
    </location>
</feature>
<evidence type="ECO:0000313" key="3">
    <source>
        <dbReference type="Proteomes" id="UP000245624"/>
    </source>
</evidence>
<dbReference type="CDD" id="cd09112">
    <property type="entry name" value="PLDc_CLS_2"/>
    <property type="match status" value="1"/>
</dbReference>
<dbReference type="Pfam" id="PF13091">
    <property type="entry name" value="PLDc_2"/>
    <property type="match status" value="2"/>
</dbReference>
<evidence type="ECO:0000259" key="1">
    <source>
        <dbReference type="PROSITE" id="PS50035"/>
    </source>
</evidence>
<dbReference type="PANTHER" id="PTHR21248:SF7">
    <property type="entry name" value="MINOR CARDIOLIPIN SYNTHASE CLSB"/>
    <property type="match status" value="1"/>
</dbReference>
<feature type="domain" description="PLD phosphodiesterase" evidence="1">
    <location>
        <begin position="305"/>
        <end position="332"/>
    </location>
</feature>
<dbReference type="OrthoDB" id="9762009at2"/>
<gene>
    <name evidence="2" type="ORF">DLJ74_17475</name>
</gene>
<dbReference type="AlphaFoldDB" id="A0A317KUP0"/>
<dbReference type="Gene3D" id="3.30.870.10">
    <property type="entry name" value="Endonuclease Chain A"/>
    <property type="match status" value="2"/>
</dbReference>
<protein>
    <submittedName>
        <fullName evidence="2">Cardiolipin synthase</fullName>
    </submittedName>
</protein>
<keyword evidence="3" id="KW-1185">Reference proteome</keyword>
<sequence>MIYLTIVGCIVLFIFLLYIDYILGKMLSARNNHSMKWNTSTDDVTFFDSGQDLFEKMLKDIENAKTSIDVQFFIIRNDQISNRFYSLLAQKHAEGVEVRMLADWVGSFRYRKKWIKNRFPFFKMNHPRPPFFYHLQQRNHRKLLIIDQKIGYLGGFNLGEEYLGNDLKLGKWKDYHIRLTGEIARVFSQIFTTDWNKASLSYDRSFGEKEANAEDVNICVMTSEANSLEKSILSMLSSAKRSIEIGSPYFIPTKPVLQALVDARKRGVKITILLPEKGDHPITKAGAMPYLKKMQEIGVDTYLYMDGFFHGKVLFIDEEICDFGTGNFDQRSLLLNEEINVIVKKDHPLYQDARACFTHDLNTSKKLTLTWIKHQPLWMKLLTVISVPLRRFL</sequence>
<dbReference type="Proteomes" id="UP000245624">
    <property type="component" value="Unassembled WGS sequence"/>
</dbReference>
<reference evidence="2 3" key="1">
    <citation type="submission" date="2018-05" db="EMBL/GenBank/DDBJ databases">
        <title>Genomic analysis of Gracilibacillus dipsosauri DD1 reveals novel features of a salt-tolerant amylase.</title>
        <authorList>
            <person name="Deutch C.E."/>
            <person name="Yang S."/>
        </authorList>
    </citation>
    <scope>NUCLEOTIDE SEQUENCE [LARGE SCALE GENOMIC DNA]</scope>
    <source>
        <strain evidence="2 3">DD1</strain>
    </source>
</reference>
<dbReference type="SMART" id="SM00155">
    <property type="entry name" value="PLDc"/>
    <property type="match status" value="2"/>
</dbReference>
<accession>A0A317KUP0</accession>
<dbReference type="PANTHER" id="PTHR21248">
    <property type="entry name" value="CARDIOLIPIN SYNTHASE"/>
    <property type="match status" value="1"/>
</dbReference>
<dbReference type="PROSITE" id="PS50035">
    <property type="entry name" value="PLD"/>
    <property type="match status" value="2"/>
</dbReference>
<dbReference type="InterPro" id="IPR025202">
    <property type="entry name" value="PLD-like_dom"/>
</dbReference>